<accession>A0A9Q9DEH3</accession>
<dbReference type="Pfam" id="PF02615">
    <property type="entry name" value="Ldh_2"/>
    <property type="match status" value="1"/>
</dbReference>
<dbReference type="Gene3D" id="3.30.1370.60">
    <property type="entry name" value="Hypothetical oxidoreductase yiak, domain 2"/>
    <property type="match status" value="1"/>
</dbReference>
<evidence type="ECO:0000256" key="3">
    <source>
        <dbReference type="SAM" id="MobiDB-lite"/>
    </source>
</evidence>
<feature type="region of interest" description="Disordered" evidence="3">
    <location>
        <begin position="1"/>
        <end position="20"/>
    </location>
</feature>
<evidence type="ECO:0000313" key="4">
    <source>
        <dbReference type="EMBL" id="USJ28421.1"/>
    </source>
</evidence>
<reference evidence="4" key="1">
    <citation type="submission" date="2022-06" db="EMBL/GenBank/DDBJ databases">
        <title>Physiological and biochemical characterization and genomic elucidation of a strain of the genus Ensifer adhaerens M8 that combines arsenic oxidation and chromium reduction.</title>
        <authorList>
            <person name="Li X."/>
            <person name="Yu c."/>
        </authorList>
    </citation>
    <scope>NUCLEOTIDE SEQUENCE</scope>
    <source>
        <strain evidence="4">M8</strain>
        <plasmid evidence="4">pC</plasmid>
    </source>
</reference>
<dbReference type="InterPro" id="IPR043144">
    <property type="entry name" value="Mal/L-sulf/L-lact_DH-like_ah"/>
</dbReference>
<dbReference type="RefSeq" id="WP_252161490.1">
    <property type="nucleotide sequence ID" value="NZ_CP098810.1"/>
</dbReference>
<dbReference type="PANTHER" id="PTHR11091:SF0">
    <property type="entry name" value="MALATE DEHYDROGENASE"/>
    <property type="match status" value="1"/>
</dbReference>
<keyword evidence="4" id="KW-0614">Plasmid</keyword>
<gene>
    <name evidence="4" type="ORF">NE863_35370</name>
</gene>
<evidence type="ECO:0000256" key="1">
    <source>
        <dbReference type="ARBA" id="ARBA00006056"/>
    </source>
</evidence>
<proteinExistence type="inferred from homology"/>
<organism evidence="4 5">
    <name type="scientific">Ensifer adhaerens</name>
    <name type="common">Sinorhizobium morelense</name>
    <dbReference type="NCBI Taxonomy" id="106592"/>
    <lineage>
        <taxon>Bacteria</taxon>
        <taxon>Pseudomonadati</taxon>
        <taxon>Pseudomonadota</taxon>
        <taxon>Alphaproteobacteria</taxon>
        <taxon>Hyphomicrobiales</taxon>
        <taxon>Rhizobiaceae</taxon>
        <taxon>Sinorhizobium/Ensifer group</taxon>
        <taxon>Ensifer</taxon>
    </lineage>
</organism>
<keyword evidence="2" id="KW-0560">Oxidoreductase</keyword>
<dbReference type="SUPFAM" id="SSF89733">
    <property type="entry name" value="L-sulfolactate dehydrogenase-like"/>
    <property type="match status" value="1"/>
</dbReference>
<comment type="similarity">
    <text evidence="1">Belongs to the LDH2/MDH2 oxidoreductase family.</text>
</comment>
<dbReference type="GO" id="GO:0016491">
    <property type="term" value="F:oxidoreductase activity"/>
    <property type="evidence" value="ECO:0007669"/>
    <property type="project" value="UniProtKB-KW"/>
</dbReference>
<dbReference type="InterPro" id="IPR036111">
    <property type="entry name" value="Mal/L-sulfo/L-lacto_DH-like_sf"/>
</dbReference>
<dbReference type="AlphaFoldDB" id="A0A9Q9DEH3"/>
<protein>
    <submittedName>
        <fullName evidence="4">Ldh family oxidoreductase</fullName>
    </submittedName>
</protein>
<dbReference type="InterPro" id="IPR003767">
    <property type="entry name" value="Malate/L-lactate_DH-like"/>
</dbReference>
<feature type="compositionally biased region" description="Polar residues" evidence="3">
    <location>
        <begin position="1"/>
        <end position="16"/>
    </location>
</feature>
<evidence type="ECO:0000256" key="2">
    <source>
        <dbReference type="ARBA" id="ARBA00023002"/>
    </source>
</evidence>
<name>A0A9Q9DEH3_ENSAD</name>
<dbReference type="Gene3D" id="1.10.1530.10">
    <property type="match status" value="1"/>
</dbReference>
<geneLocation type="plasmid" evidence="4 5">
    <name>pC</name>
</geneLocation>
<dbReference type="PANTHER" id="PTHR11091">
    <property type="entry name" value="OXIDOREDUCTASE-RELATED"/>
    <property type="match status" value="1"/>
</dbReference>
<dbReference type="EMBL" id="CP098810">
    <property type="protein sequence ID" value="USJ28421.1"/>
    <property type="molecule type" value="Genomic_DNA"/>
</dbReference>
<evidence type="ECO:0000313" key="5">
    <source>
        <dbReference type="Proteomes" id="UP001055460"/>
    </source>
</evidence>
<sequence length="365" mass="38590">MLSQTQQQTDTGPSLESKQRIAAPVMQDFTKRAFQCLGLPAGDATTIADLIVESDLIGADAHGIFRLPQYTRRLREGGINPSPSITVKRTGGATAMVDGDNGMGHLVMRVATRTAISLARESGVGWVGVRGSNHAGPASLYPAMAVAEGMIGLYTAVASANHMAIWGGSEPLLGTNPLAIGIPAGREAPVILDVATTAVSYGTIKRYALEGLSIPEGWMVDRQTGAPMTDPQERDRGLLLPMGGYKGSGLALVLGLLAGPLNAAAFGREVVDINLDSTSATNTGHAIIALDIKRFVEPTEFKNAVDRFVRDFRQSERLPGVGRIRLPGEDRTTRRQDRLSNGIPMAQALRDTLNDLGASLGIGTI</sequence>
<dbReference type="InterPro" id="IPR043143">
    <property type="entry name" value="Mal/L-sulf/L-lact_DH-like_NADP"/>
</dbReference>
<dbReference type="Proteomes" id="UP001055460">
    <property type="component" value="Plasmid pC"/>
</dbReference>